<comment type="caution">
    <text evidence="2">The sequence shown here is derived from an EMBL/GenBank/DDBJ whole genome shotgun (WGS) entry which is preliminary data.</text>
</comment>
<keyword evidence="3" id="KW-1185">Reference proteome</keyword>
<evidence type="ECO:0000313" key="3">
    <source>
        <dbReference type="Proteomes" id="UP000655420"/>
    </source>
</evidence>
<gene>
    <name evidence="2" type="ORF">H0I76_11285</name>
</gene>
<feature type="compositionally biased region" description="Basic and acidic residues" evidence="1">
    <location>
        <begin position="8"/>
        <end position="28"/>
    </location>
</feature>
<evidence type="ECO:0000256" key="1">
    <source>
        <dbReference type="SAM" id="MobiDB-lite"/>
    </source>
</evidence>
<reference evidence="2" key="1">
    <citation type="submission" date="2020-12" db="EMBL/GenBank/DDBJ databases">
        <title>Bacterial taxonomy.</title>
        <authorList>
            <person name="Pan X."/>
        </authorList>
    </citation>
    <scope>NUCLEOTIDE SEQUENCE</scope>
    <source>
        <strain evidence="2">M0105</strain>
    </source>
</reference>
<accession>A0A8J7M9A1</accession>
<dbReference type="AlphaFoldDB" id="A0A8J7M9A1"/>
<name>A0A8J7M9A1_9RHOB</name>
<dbReference type="Proteomes" id="UP000655420">
    <property type="component" value="Unassembled WGS sequence"/>
</dbReference>
<protein>
    <recommendedName>
        <fullName evidence="4">Terminase small subunit</fullName>
    </recommendedName>
</protein>
<dbReference type="RefSeq" id="WP_200609966.1">
    <property type="nucleotide sequence ID" value="NZ_JAEHHL010000006.1"/>
</dbReference>
<sequence>MASKKKGSGSDDPHRPDDASPDSQEKAARLKRLQADLGEANRLAQILWLGPDPPKDEMHRLVDEALQILRDIAPEGEIEAMLARQMIATHSAAMECFRRAMNPEQTFVGRDQNLKHAAKLVSIYTKQLEALDKHRGKGQQKVTVEYVHVAPGGQAVVGNIETGGGKRRQGAPSPAPSQPRLGHRDDAPIEMPIPREAVDVEPSEE</sequence>
<feature type="region of interest" description="Disordered" evidence="1">
    <location>
        <begin position="1"/>
        <end position="28"/>
    </location>
</feature>
<dbReference type="EMBL" id="JAEHHL010000006">
    <property type="protein sequence ID" value="MBK0399774.1"/>
    <property type="molecule type" value="Genomic_DNA"/>
</dbReference>
<feature type="region of interest" description="Disordered" evidence="1">
    <location>
        <begin position="159"/>
        <end position="205"/>
    </location>
</feature>
<organism evidence="2 3">
    <name type="scientific">Thermohalobaculum xanthum</name>
    <dbReference type="NCBI Taxonomy" id="2753746"/>
    <lineage>
        <taxon>Bacteria</taxon>
        <taxon>Pseudomonadati</taxon>
        <taxon>Pseudomonadota</taxon>
        <taxon>Alphaproteobacteria</taxon>
        <taxon>Rhodobacterales</taxon>
        <taxon>Paracoccaceae</taxon>
        <taxon>Thermohalobaculum</taxon>
    </lineage>
</organism>
<evidence type="ECO:0008006" key="4">
    <source>
        <dbReference type="Google" id="ProtNLM"/>
    </source>
</evidence>
<proteinExistence type="predicted"/>
<evidence type="ECO:0000313" key="2">
    <source>
        <dbReference type="EMBL" id="MBK0399774.1"/>
    </source>
</evidence>